<name>A0A6N2M9V5_SALVM</name>
<evidence type="ECO:0000259" key="1">
    <source>
        <dbReference type="Pfam" id="PF14576"/>
    </source>
</evidence>
<protein>
    <recommendedName>
        <fullName evidence="4">Sieve element occlusion N-terminal domain-containing protein</fullName>
    </recommendedName>
</protein>
<proteinExistence type="predicted"/>
<sequence length="983" mass="113252">MVNIFNRKRKRNRNRNNKQALRMPYDNVMMKQIERTHAPDGREVDVKPFLHLVEDILKRATMQIDTSLTTSQAHAELKDKIQQINFVSKLDALSSTIHKISCEIAYNALGWTDASATTLSLFNMLRSYSWDAKLVLTLAAFALNYGDFWLGHFEAINNLIKVMIDMARFVVEFNKVPVLSTTMVYIPTAVYWTMRSVMVCAAQITGLTTMGHEFSESTTEAWELSTLADRLSNILELLRKQLATQHIDEKRNAESFEIMIDVFEKILHIELLSDHHTNAKGYNMEILEFLTYAKDDIKPLIKNDFRSMLATSDDSVMIKQIVGIHAPDGREVNVKPLLHLVEDILKRATLQIDSSLTDDAELEDRTHQVNFVSMLDALSYTIDRISCEIAYKALSGTDAHATTVSLFNMLSSYSWDAKLIYSSNQLAKSMAFLKQLPSIMENDSGSLKARFDALDNLIKVMMDVTRCVVEFKDLPTSYISQEVPALSTAMAHIPTAVYWTLRSVVACVAQITAITTMGHEFSISTTDVWELSILADKPRNILKHLRKQLVACYEYIDEKRNVETFQMLKNLFEMIHIDNMKVLKALIYAKDDIQPLIDGSSKKRVHLEVLKRENVLLLISGLDILNDDELSILEQIYNESRHYGARLDSHCELVWVPIMDHSVKWSNEMNYKFISMQSSMPWFTVYHPSLIEKPVIKFIKEVWHFRSRPILVVLDPQGKLVCPNALHMMWIWGSNAFPFTSLREESLWRDETWRLELLVDDIDPMILNWIKEGKYIFLYGGDDIEWARKFTNNARAVAQAAGIPLEMVYVGKSRNRREKILRLMATITVEKLSYIWQDLTMIWFFWTMPESMLYSKIQVSELDDHDPMMQEIKKLLSYDREGGWAVLSNGSNIVVNGHSSTILPALMEYDLWKDQVLVKGFDLALEEHHRTIHGISHPCCRFDFPMTMGRIPETMKCPECNRAMENFSTFLCCHDEVLPDVLF</sequence>
<accession>A0A6N2M9V5</accession>
<dbReference type="Pfam" id="PF14577">
    <property type="entry name" value="SEO_C"/>
    <property type="match status" value="1"/>
</dbReference>
<feature type="domain" description="Sieve element occlusion N-terminal" evidence="1">
    <location>
        <begin position="26"/>
        <end position="150"/>
    </location>
</feature>
<dbReference type="EMBL" id="CAADRP010001741">
    <property type="protein sequence ID" value="VFU50938.1"/>
    <property type="molecule type" value="Genomic_DNA"/>
</dbReference>
<evidence type="ECO:0000313" key="3">
    <source>
        <dbReference type="EMBL" id="VFU50938.1"/>
    </source>
</evidence>
<dbReference type="PANTHER" id="PTHR33232">
    <property type="entry name" value="PROTEIN SIEVE ELEMENT OCCLUSION B-LIKE"/>
    <property type="match status" value="1"/>
</dbReference>
<feature type="domain" description="Sieve element occlusion C-terminal" evidence="2">
    <location>
        <begin position="743"/>
        <end position="974"/>
    </location>
</feature>
<organism evidence="3">
    <name type="scientific">Salix viminalis</name>
    <name type="common">Common osier</name>
    <name type="synonym">Basket willow</name>
    <dbReference type="NCBI Taxonomy" id="40686"/>
    <lineage>
        <taxon>Eukaryota</taxon>
        <taxon>Viridiplantae</taxon>
        <taxon>Streptophyta</taxon>
        <taxon>Embryophyta</taxon>
        <taxon>Tracheophyta</taxon>
        <taxon>Spermatophyta</taxon>
        <taxon>Magnoliopsida</taxon>
        <taxon>eudicotyledons</taxon>
        <taxon>Gunneridae</taxon>
        <taxon>Pentapetalae</taxon>
        <taxon>rosids</taxon>
        <taxon>fabids</taxon>
        <taxon>Malpighiales</taxon>
        <taxon>Salicaceae</taxon>
        <taxon>Saliceae</taxon>
        <taxon>Salix</taxon>
    </lineage>
</organism>
<evidence type="ECO:0008006" key="4">
    <source>
        <dbReference type="Google" id="ProtNLM"/>
    </source>
</evidence>
<dbReference type="GO" id="GO:0010088">
    <property type="term" value="P:phloem development"/>
    <property type="evidence" value="ECO:0007669"/>
    <property type="project" value="InterPro"/>
</dbReference>
<reference evidence="3" key="1">
    <citation type="submission" date="2019-03" db="EMBL/GenBank/DDBJ databases">
        <authorList>
            <person name="Mank J."/>
            <person name="Almeida P."/>
        </authorList>
    </citation>
    <scope>NUCLEOTIDE SEQUENCE</scope>
    <source>
        <strain evidence="3">78183</strain>
    </source>
</reference>
<dbReference type="PANTHER" id="PTHR33232:SF9">
    <property type="entry name" value="PROTEIN SIEVE ELEMENT OCCLUSION B"/>
    <property type="match status" value="1"/>
</dbReference>
<dbReference type="Pfam" id="PF14576">
    <property type="entry name" value="SEO_N"/>
    <property type="match status" value="3"/>
</dbReference>
<gene>
    <name evidence="3" type="ORF">SVIM_LOCUS341334</name>
</gene>
<dbReference type="InterPro" id="IPR039299">
    <property type="entry name" value="SEOA"/>
</dbReference>
<dbReference type="AlphaFoldDB" id="A0A6N2M9V5"/>
<dbReference type="InterPro" id="IPR027942">
    <property type="entry name" value="SEO_N"/>
</dbReference>
<feature type="domain" description="Sieve element occlusion N-terminal" evidence="1">
    <location>
        <begin position="152"/>
        <end position="266"/>
    </location>
</feature>
<feature type="domain" description="Sieve element occlusion N-terminal" evidence="1">
    <location>
        <begin position="420"/>
        <end position="576"/>
    </location>
</feature>
<dbReference type="InterPro" id="IPR027944">
    <property type="entry name" value="SEO_C"/>
</dbReference>
<evidence type="ECO:0000259" key="2">
    <source>
        <dbReference type="Pfam" id="PF14577"/>
    </source>
</evidence>